<dbReference type="Proteomes" id="UP001059597">
    <property type="component" value="Chromosome"/>
</dbReference>
<sequence>MCGMARILAGRVRRGDVVSLRGEMREVKAVRSDQRGASKPGLTLVFKTGRPLRVNAADELAVWRGDRELR</sequence>
<reference evidence="1" key="1">
    <citation type="submission" date="2022-06" db="EMBL/GenBank/DDBJ databases">
        <title>Complete genome sequence of Streptomyces nigrescens HEK616.</title>
        <authorList>
            <person name="Asamizu S."/>
            <person name="Onaka H."/>
        </authorList>
    </citation>
    <scope>NUCLEOTIDE SEQUENCE</scope>
    <source>
        <strain evidence="1">HEK616</strain>
    </source>
</reference>
<evidence type="ECO:0000313" key="2">
    <source>
        <dbReference type="Proteomes" id="UP001059597"/>
    </source>
</evidence>
<protein>
    <submittedName>
        <fullName evidence="1">Uncharacterized protein</fullName>
    </submittedName>
</protein>
<gene>
    <name evidence="1" type="ORF">HEK616_08000</name>
</gene>
<accession>A0ABN6QSK4</accession>
<name>A0ABN6QSK4_STRNI</name>
<keyword evidence="2" id="KW-1185">Reference proteome</keyword>
<organism evidence="1 2">
    <name type="scientific">Streptomyces nigrescens</name>
    <dbReference type="NCBI Taxonomy" id="1920"/>
    <lineage>
        <taxon>Bacteria</taxon>
        <taxon>Bacillati</taxon>
        <taxon>Actinomycetota</taxon>
        <taxon>Actinomycetes</taxon>
        <taxon>Kitasatosporales</taxon>
        <taxon>Streptomycetaceae</taxon>
        <taxon>Streptomyces</taxon>
    </lineage>
</organism>
<dbReference type="EMBL" id="AP026073">
    <property type="protein sequence ID" value="BDM67313.1"/>
    <property type="molecule type" value="Genomic_DNA"/>
</dbReference>
<proteinExistence type="predicted"/>
<evidence type="ECO:0000313" key="1">
    <source>
        <dbReference type="EMBL" id="BDM67313.1"/>
    </source>
</evidence>